<dbReference type="InterPro" id="IPR002347">
    <property type="entry name" value="SDR_fam"/>
</dbReference>
<dbReference type="CDD" id="cd05333">
    <property type="entry name" value="BKR_SDR_c"/>
    <property type="match status" value="1"/>
</dbReference>
<feature type="domain" description="Ketoreductase" evidence="4">
    <location>
        <begin position="4"/>
        <end position="188"/>
    </location>
</feature>
<comment type="similarity">
    <text evidence="1 3">Belongs to the short-chain dehydrogenases/reductases (SDR) family.</text>
</comment>
<gene>
    <name evidence="5" type="primary">phbB</name>
    <name evidence="5" type="ORF">ACG00X_20660</name>
</gene>
<dbReference type="Proteomes" id="UP001606305">
    <property type="component" value="Unassembled WGS sequence"/>
</dbReference>
<dbReference type="PRINTS" id="PR00081">
    <property type="entry name" value="GDHRDH"/>
</dbReference>
<dbReference type="NCBIfam" id="NF009464">
    <property type="entry name" value="PRK12824.1"/>
    <property type="match status" value="1"/>
</dbReference>
<dbReference type="InterPro" id="IPR011283">
    <property type="entry name" value="Acetoacetyl-CoA_reductase"/>
</dbReference>
<keyword evidence="2 5" id="KW-0560">Oxidoreductase</keyword>
<organism evidence="5 6">
    <name type="scientific">Pelomonas nitida</name>
    <dbReference type="NCBI Taxonomy" id="3299027"/>
    <lineage>
        <taxon>Bacteria</taxon>
        <taxon>Pseudomonadati</taxon>
        <taxon>Pseudomonadota</taxon>
        <taxon>Betaproteobacteria</taxon>
        <taxon>Burkholderiales</taxon>
        <taxon>Sphaerotilaceae</taxon>
        <taxon>Roseateles</taxon>
    </lineage>
</organism>
<dbReference type="SMART" id="SM00822">
    <property type="entry name" value="PKS_KR"/>
    <property type="match status" value="1"/>
</dbReference>
<dbReference type="RefSeq" id="WP_394491050.1">
    <property type="nucleotide sequence ID" value="NZ_JBIGIA010000019.1"/>
</dbReference>
<accession>A0ABW7GBB4</accession>
<dbReference type="SUPFAM" id="SSF51735">
    <property type="entry name" value="NAD(P)-binding Rossmann-fold domains"/>
    <property type="match status" value="1"/>
</dbReference>
<evidence type="ECO:0000259" key="4">
    <source>
        <dbReference type="SMART" id="SM00822"/>
    </source>
</evidence>
<dbReference type="GO" id="GO:0018454">
    <property type="term" value="F:acetoacetyl-CoA reductase activity"/>
    <property type="evidence" value="ECO:0007669"/>
    <property type="project" value="UniProtKB-EC"/>
</dbReference>
<dbReference type="InterPro" id="IPR020904">
    <property type="entry name" value="Sc_DH/Rdtase_CS"/>
</dbReference>
<dbReference type="EMBL" id="JBIGIA010000019">
    <property type="protein sequence ID" value="MFG6459253.1"/>
    <property type="molecule type" value="Genomic_DNA"/>
</dbReference>
<evidence type="ECO:0000256" key="1">
    <source>
        <dbReference type="ARBA" id="ARBA00006484"/>
    </source>
</evidence>
<evidence type="ECO:0000256" key="2">
    <source>
        <dbReference type="ARBA" id="ARBA00023002"/>
    </source>
</evidence>
<dbReference type="Pfam" id="PF00106">
    <property type="entry name" value="adh_short"/>
    <property type="match status" value="1"/>
</dbReference>
<dbReference type="InterPro" id="IPR050259">
    <property type="entry name" value="SDR"/>
</dbReference>
<evidence type="ECO:0000313" key="5">
    <source>
        <dbReference type="EMBL" id="MFG6459253.1"/>
    </source>
</evidence>
<evidence type="ECO:0000256" key="3">
    <source>
        <dbReference type="RuleBase" id="RU000363"/>
    </source>
</evidence>
<dbReference type="NCBIfam" id="NF009466">
    <property type="entry name" value="PRK12826.1-2"/>
    <property type="match status" value="1"/>
</dbReference>
<reference evidence="5 6" key="1">
    <citation type="submission" date="2024-09" db="EMBL/GenBank/DDBJ databases">
        <title>Novel species of the genus Pelomonas and Roseateles isolated from streams.</title>
        <authorList>
            <person name="Lu H."/>
        </authorList>
    </citation>
    <scope>NUCLEOTIDE SEQUENCE [LARGE SCALE GENOMIC DNA]</scope>
    <source>
        <strain evidence="5 6">BYS96W</strain>
    </source>
</reference>
<dbReference type="Gene3D" id="3.40.50.720">
    <property type="entry name" value="NAD(P)-binding Rossmann-like Domain"/>
    <property type="match status" value="1"/>
</dbReference>
<comment type="caution">
    <text evidence="5">The sequence shown here is derived from an EMBL/GenBank/DDBJ whole genome shotgun (WGS) entry which is preliminary data.</text>
</comment>
<proteinExistence type="inferred from homology"/>
<dbReference type="NCBIfam" id="TIGR01829">
    <property type="entry name" value="AcAcCoA_reduct"/>
    <property type="match status" value="1"/>
</dbReference>
<dbReference type="InterPro" id="IPR057326">
    <property type="entry name" value="KR_dom"/>
</dbReference>
<sequence length="245" mass="26049">MSQKIAYVTGGMGGIGTAICQKLAKAGFKVIAGCGPSRDYQKWLDEQKALGFTFHASVGNVADWDSTVEAFAKAIREHGDIDVLVNNAGITRDRMFLKMTPDDWKAVIDTNLNSMFNVTKQVVPGMVEKGWGRIIQISSVNGEKGQAGQTNYSAAKAGMHGFTMALAQELASKGVTVNTVSPGYIGTDMVKAIKPEILEKIVATIPVRRLGTPEEIGSVVTWLAGEDSGFTTGADFSCNGGLHMG</sequence>
<dbReference type="EC" id="1.1.1.36" evidence="5"/>
<dbReference type="InterPro" id="IPR036291">
    <property type="entry name" value="NAD(P)-bd_dom_sf"/>
</dbReference>
<dbReference type="PROSITE" id="PS00061">
    <property type="entry name" value="ADH_SHORT"/>
    <property type="match status" value="1"/>
</dbReference>
<dbReference type="PANTHER" id="PTHR42879:SF2">
    <property type="entry name" value="3-OXOACYL-[ACYL-CARRIER-PROTEIN] REDUCTASE FABG"/>
    <property type="match status" value="1"/>
</dbReference>
<protein>
    <submittedName>
        <fullName evidence="5">Acetoacetyl-CoA reductase</fullName>
        <ecNumber evidence="5">1.1.1.36</ecNumber>
    </submittedName>
</protein>
<keyword evidence="6" id="KW-1185">Reference proteome</keyword>
<dbReference type="PANTHER" id="PTHR42879">
    <property type="entry name" value="3-OXOACYL-(ACYL-CARRIER-PROTEIN) REDUCTASE"/>
    <property type="match status" value="1"/>
</dbReference>
<name>A0ABW7GBB4_9BURK</name>
<evidence type="ECO:0000313" key="6">
    <source>
        <dbReference type="Proteomes" id="UP001606305"/>
    </source>
</evidence>
<dbReference type="PRINTS" id="PR00080">
    <property type="entry name" value="SDRFAMILY"/>
</dbReference>